<feature type="transmembrane region" description="Helical" evidence="6">
    <location>
        <begin position="137"/>
        <end position="156"/>
    </location>
</feature>
<feature type="compositionally biased region" description="Polar residues" evidence="5">
    <location>
        <begin position="51"/>
        <end position="62"/>
    </location>
</feature>
<feature type="compositionally biased region" description="Pro residues" evidence="5">
    <location>
        <begin position="75"/>
        <end position="88"/>
    </location>
</feature>
<evidence type="ECO:0000256" key="2">
    <source>
        <dbReference type="ARBA" id="ARBA00022692"/>
    </source>
</evidence>
<evidence type="ECO:0000256" key="5">
    <source>
        <dbReference type="SAM" id="MobiDB-lite"/>
    </source>
</evidence>
<accession>A0ABS4ZCN1</accession>
<sequence>MTHPSNPEPTAPGPTAPRWTPSGTEPTVPLHPTGPATPRWAPSAAEPTVQLPVTQDPSTQHRPSWVPLTASTPAPAWPPAPPQRHPVPAPWPPQPQDWAPAAPNPYETAPAVSWALQPDPRQLAYQQGLYAAQKSRVGAGVLGLLLGVFGVHNFYLGRSGVAVLQLLLTVLSLGILAPLVWVWSVVEGILILVGSPSFAADRRGIPLR</sequence>
<organism evidence="8 9">
    <name type="scientific">Microlunatus capsulatus</name>
    <dbReference type="NCBI Taxonomy" id="99117"/>
    <lineage>
        <taxon>Bacteria</taxon>
        <taxon>Bacillati</taxon>
        <taxon>Actinomycetota</taxon>
        <taxon>Actinomycetes</taxon>
        <taxon>Propionibacteriales</taxon>
        <taxon>Propionibacteriaceae</taxon>
        <taxon>Microlunatus</taxon>
    </lineage>
</organism>
<evidence type="ECO:0000313" key="9">
    <source>
        <dbReference type="Proteomes" id="UP000758168"/>
    </source>
</evidence>
<feature type="domain" description="TM2" evidence="7">
    <location>
        <begin position="133"/>
        <end position="177"/>
    </location>
</feature>
<feature type="region of interest" description="Disordered" evidence="5">
    <location>
        <begin position="1"/>
        <end position="88"/>
    </location>
</feature>
<evidence type="ECO:0000256" key="3">
    <source>
        <dbReference type="ARBA" id="ARBA00022989"/>
    </source>
</evidence>
<name>A0ABS4ZCN1_9ACTN</name>
<gene>
    <name evidence="8" type="ORF">JOF54_003681</name>
</gene>
<evidence type="ECO:0000259" key="7">
    <source>
        <dbReference type="Pfam" id="PF05154"/>
    </source>
</evidence>
<feature type="transmembrane region" description="Helical" evidence="6">
    <location>
        <begin position="162"/>
        <end position="193"/>
    </location>
</feature>
<proteinExistence type="predicted"/>
<dbReference type="RefSeq" id="WP_210058492.1">
    <property type="nucleotide sequence ID" value="NZ_BAAAMH010000007.1"/>
</dbReference>
<keyword evidence="4 6" id="KW-0472">Membrane</keyword>
<evidence type="ECO:0000313" key="8">
    <source>
        <dbReference type="EMBL" id="MBP2418759.1"/>
    </source>
</evidence>
<evidence type="ECO:0000256" key="4">
    <source>
        <dbReference type="ARBA" id="ARBA00023136"/>
    </source>
</evidence>
<comment type="subcellular location">
    <subcellularLocation>
        <location evidence="1">Membrane</location>
        <topology evidence="1">Multi-pass membrane protein</topology>
    </subcellularLocation>
</comment>
<evidence type="ECO:0000256" key="1">
    <source>
        <dbReference type="ARBA" id="ARBA00004141"/>
    </source>
</evidence>
<keyword evidence="3 6" id="KW-1133">Transmembrane helix</keyword>
<keyword evidence="9" id="KW-1185">Reference proteome</keyword>
<dbReference type="InterPro" id="IPR007829">
    <property type="entry name" value="TM2"/>
</dbReference>
<feature type="compositionally biased region" description="Pro residues" evidence="5">
    <location>
        <begin position="1"/>
        <end position="15"/>
    </location>
</feature>
<dbReference type="PRINTS" id="PR01217">
    <property type="entry name" value="PRICHEXTENSN"/>
</dbReference>
<protein>
    <recommendedName>
        <fullName evidence="7">TM2 domain-containing protein</fullName>
    </recommendedName>
</protein>
<reference evidence="8 9" key="1">
    <citation type="submission" date="2021-03" db="EMBL/GenBank/DDBJ databases">
        <title>Sequencing the genomes of 1000 actinobacteria strains.</title>
        <authorList>
            <person name="Klenk H.-P."/>
        </authorList>
    </citation>
    <scope>NUCLEOTIDE SEQUENCE [LARGE SCALE GENOMIC DNA]</scope>
    <source>
        <strain evidence="8 9">DSM 12936</strain>
    </source>
</reference>
<dbReference type="Pfam" id="PF05154">
    <property type="entry name" value="TM2"/>
    <property type="match status" value="1"/>
</dbReference>
<evidence type="ECO:0000256" key="6">
    <source>
        <dbReference type="SAM" id="Phobius"/>
    </source>
</evidence>
<keyword evidence="2 6" id="KW-0812">Transmembrane</keyword>
<comment type="caution">
    <text evidence="8">The sequence shown here is derived from an EMBL/GenBank/DDBJ whole genome shotgun (WGS) entry which is preliminary data.</text>
</comment>
<dbReference type="Proteomes" id="UP000758168">
    <property type="component" value="Unassembled WGS sequence"/>
</dbReference>
<dbReference type="EMBL" id="JAGIOB010000001">
    <property type="protein sequence ID" value="MBP2418759.1"/>
    <property type="molecule type" value="Genomic_DNA"/>
</dbReference>